<dbReference type="PANTHER" id="PTHR46082:SF6">
    <property type="entry name" value="AAA+ ATPASE DOMAIN-CONTAINING PROTEIN-RELATED"/>
    <property type="match status" value="1"/>
</dbReference>
<dbReference type="Proteomes" id="UP000624244">
    <property type="component" value="Unassembled WGS sequence"/>
</dbReference>
<feature type="repeat" description="ANK" evidence="1">
    <location>
        <begin position="11"/>
        <end position="43"/>
    </location>
</feature>
<dbReference type="Pfam" id="PF00023">
    <property type="entry name" value="Ank"/>
    <property type="match status" value="1"/>
</dbReference>
<dbReference type="SUPFAM" id="SSF48403">
    <property type="entry name" value="Ankyrin repeat"/>
    <property type="match status" value="1"/>
</dbReference>
<dbReference type="InterPro" id="IPR002110">
    <property type="entry name" value="Ankyrin_rpt"/>
</dbReference>
<accession>A0A8H5ZEV9</accession>
<gene>
    <name evidence="2" type="ORF">GGP41_003265</name>
</gene>
<comment type="caution">
    <text evidence="2">The sequence shown here is derived from an EMBL/GenBank/DDBJ whole genome shotgun (WGS) entry which is preliminary data.</text>
</comment>
<sequence length="172" mass="19515">MGADVNAQSEQYNSALQAASFRGYDQVVRLILDADADVNAWSEQYSSAFYASYQEAEMRHRLALEVQKKVLGHEYPYILMDMYKLASVLECRCKYEEAEEMYRRVVKRQEKMLGRTKQATLSSVSSLGFMLRKQSKNAPKSSEGLEKVLVLESTDTLDNMSDLGFVLLGQGK</sequence>
<dbReference type="Pfam" id="PF13424">
    <property type="entry name" value="TPR_12"/>
    <property type="match status" value="1"/>
</dbReference>
<dbReference type="InterPro" id="IPR053137">
    <property type="entry name" value="NLR-like"/>
</dbReference>
<reference evidence="2" key="1">
    <citation type="submission" date="2019-11" db="EMBL/GenBank/DDBJ databases">
        <title>Bipolaris sorokiniana Genome sequencing.</title>
        <authorList>
            <person name="Wang H."/>
        </authorList>
    </citation>
    <scope>NUCLEOTIDE SEQUENCE</scope>
</reference>
<organism evidence="2 3">
    <name type="scientific">Cochliobolus sativus</name>
    <name type="common">Common root rot and spot blotch fungus</name>
    <name type="synonym">Bipolaris sorokiniana</name>
    <dbReference type="NCBI Taxonomy" id="45130"/>
    <lineage>
        <taxon>Eukaryota</taxon>
        <taxon>Fungi</taxon>
        <taxon>Dikarya</taxon>
        <taxon>Ascomycota</taxon>
        <taxon>Pezizomycotina</taxon>
        <taxon>Dothideomycetes</taxon>
        <taxon>Pleosporomycetidae</taxon>
        <taxon>Pleosporales</taxon>
        <taxon>Pleosporineae</taxon>
        <taxon>Pleosporaceae</taxon>
        <taxon>Bipolaris</taxon>
    </lineage>
</organism>
<dbReference type="InterPro" id="IPR036770">
    <property type="entry name" value="Ankyrin_rpt-contain_sf"/>
</dbReference>
<keyword evidence="1" id="KW-0040">ANK repeat</keyword>
<evidence type="ECO:0000256" key="1">
    <source>
        <dbReference type="PROSITE-ProRule" id="PRU00023"/>
    </source>
</evidence>
<name>A0A8H5ZEV9_COCSA</name>
<dbReference type="Gene3D" id="1.25.40.10">
    <property type="entry name" value="Tetratricopeptide repeat domain"/>
    <property type="match status" value="1"/>
</dbReference>
<protein>
    <submittedName>
        <fullName evidence="2">Uncharacterized protein</fullName>
    </submittedName>
</protein>
<evidence type="ECO:0000313" key="3">
    <source>
        <dbReference type="Proteomes" id="UP000624244"/>
    </source>
</evidence>
<dbReference type="EMBL" id="WNKQ01000014">
    <property type="protein sequence ID" value="KAF5846949.1"/>
    <property type="molecule type" value="Genomic_DNA"/>
</dbReference>
<dbReference type="Gene3D" id="1.25.40.20">
    <property type="entry name" value="Ankyrin repeat-containing domain"/>
    <property type="match status" value="1"/>
</dbReference>
<proteinExistence type="predicted"/>
<dbReference type="SUPFAM" id="SSF48452">
    <property type="entry name" value="TPR-like"/>
    <property type="match status" value="1"/>
</dbReference>
<dbReference type="AlphaFoldDB" id="A0A8H5ZEV9"/>
<dbReference type="PROSITE" id="PS50088">
    <property type="entry name" value="ANK_REPEAT"/>
    <property type="match status" value="1"/>
</dbReference>
<evidence type="ECO:0000313" key="2">
    <source>
        <dbReference type="EMBL" id="KAF5846949.1"/>
    </source>
</evidence>
<dbReference type="PANTHER" id="PTHR46082">
    <property type="entry name" value="ATP/GTP-BINDING PROTEIN-RELATED"/>
    <property type="match status" value="1"/>
</dbReference>
<dbReference type="InterPro" id="IPR011990">
    <property type="entry name" value="TPR-like_helical_dom_sf"/>
</dbReference>